<dbReference type="KEGG" id="plal:FXN65_08035"/>
<accession>A0A5J6QN38</accession>
<proteinExistence type="predicted"/>
<organism evidence="1 2">
    <name type="scientific">Metapseudomonas lalkuanensis</name>
    <dbReference type="NCBI Taxonomy" id="2604832"/>
    <lineage>
        <taxon>Bacteria</taxon>
        <taxon>Pseudomonadati</taxon>
        <taxon>Pseudomonadota</taxon>
        <taxon>Gammaproteobacteria</taxon>
        <taxon>Pseudomonadales</taxon>
        <taxon>Pseudomonadaceae</taxon>
        <taxon>Metapseudomonas</taxon>
    </lineage>
</organism>
<evidence type="ECO:0008006" key="3">
    <source>
        <dbReference type="Google" id="ProtNLM"/>
    </source>
</evidence>
<protein>
    <recommendedName>
        <fullName evidence="3">Carbon storage regulator</fullName>
    </recommendedName>
</protein>
<sequence>MLVLCRNVGESLVIQQTPETLTRIKVIRTERPTVILSVETRTLDGKLMKRTELHLPETA</sequence>
<evidence type="ECO:0000313" key="1">
    <source>
        <dbReference type="EMBL" id="QEY62019.1"/>
    </source>
</evidence>
<evidence type="ECO:0000313" key="2">
    <source>
        <dbReference type="Proteomes" id="UP000327179"/>
    </source>
</evidence>
<dbReference type="EMBL" id="CP043311">
    <property type="protein sequence ID" value="QEY62019.1"/>
    <property type="molecule type" value="Genomic_DNA"/>
</dbReference>
<dbReference type="RefSeq" id="WP_151132560.1">
    <property type="nucleotide sequence ID" value="NZ_CP043311.1"/>
</dbReference>
<dbReference type="AlphaFoldDB" id="A0A5J6QN38"/>
<reference evidence="1 2" key="1">
    <citation type="submission" date="2019-08" db="EMBL/GenBank/DDBJ databases">
        <title>Whole-genome Sequencing of e-waste polymer degrading bacterium Pseudomonas sp. strain PE08.</title>
        <authorList>
            <person name="Kirdat K."/>
            <person name="Debbarma P."/>
            <person name="Narawade N."/>
            <person name="Suyal D."/>
            <person name="Thorat V."/>
            <person name="Shouche Y."/>
            <person name="Goel R."/>
            <person name="Yadav A."/>
        </authorList>
    </citation>
    <scope>NUCLEOTIDE SEQUENCE [LARGE SCALE GENOMIC DNA]</scope>
    <source>
        <strain evidence="1 2">PE08</strain>
    </source>
</reference>
<name>A0A5J6QN38_9GAMM</name>
<keyword evidence="2" id="KW-1185">Reference proteome</keyword>
<dbReference type="Proteomes" id="UP000327179">
    <property type="component" value="Chromosome"/>
</dbReference>
<gene>
    <name evidence="1" type="ORF">FXN65_08035</name>
</gene>